<evidence type="ECO:0000313" key="2">
    <source>
        <dbReference type="EMBL" id="MDN4121420.1"/>
    </source>
</evidence>
<evidence type="ECO:0000256" key="1">
    <source>
        <dbReference type="SAM" id="MobiDB-lite"/>
    </source>
</evidence>
<keyword evidence="3" id="KW-1185">Reference proteome</keyword>
<dbReference type="RefSeq" id="WP_266124100.1">
    <property type="nucleotide sequence ID" value="NZ_JAJHNU010000002.1"/>
</dbReference>
<proteinExistence type="predicted"/>
<gene>
    <name evidence="2" type="ORF">LMS43_08980</name>
</gene>
<organism evidence="2 3">
    <name type="scientific">Alcaligenes endophyticus</name>
    <dbReference type="NCBI Taxonomy" id="1929088"/>
    <lineage>
        <taxon>Bacteria</taxon>
        <taxon>Pseudomonadati</taxon>
        <taxon>Pseudomonadota</taxon>
        <taxon>Betaproteobacteria</taxon>
        <taxon>Burkholderiales</taxon>
        <taxon>Alcaligenaceae</taxon>
        <taxon>Alcaligenes</taxon>
    </lineage>
</organism>
<feature type="region of interest" description="Disordered" evidence="1">
    <location>
        <begin position="86"/>
        <end position="106"/>
    </location>
</feature>
<evidence type="ECO:0000313" key="3">
    <source>
        <dbReference type="Proteomes" id="UP001168613"/>
    </source>
</evidence>
<dbReference type="EMBL" id="JAJHNU010000002">
    <property type="protein sequence ID" value="MDN4121420.1"/>
    <property type="molecule type" value="Genomic_DNA"/>
</dbReference>
<reference evidence="2" key="1">
    <citation type="submission" date="2021-11" db="EMBL/GenBank/DDBJ databases">
        <title>Draft genome sequence of Alcaligenes endophyticus type strain CCUG 75668T.</title>
        <authorList>
            <person name="Salva-Serra F."/>
            <person name="Duran R.E."/>
            <person name="Seeger M."/>
            <person name="Moore E.R.B."/>
            <person name="Jaen-Luchoro D."/>
        </authorList>
    </citation>
    <scope>NUCLEOTIDE SEQUENCE</scope>
    <source>
        <strain evidence="2">CCUG 75668</strain>
    </source>
</reference>
<protein>
    <submittedName>
        <fullName evidence="2">Uncharacterized protein</fullName>
    </submittedName>
</protein>
<sequence>MPTQSAQSETSPLSLSFCLPAGTQSVAFEQFLQSLQDDTSHSTEQAGSIHTCPFQLANVDAILAVPIELSDLRLPDVRFVLPESQAPPVDTLHAGPPLGPRAPPLV</sequence>
<feature type="compositionally biased region" description="Pro residues" evidence="1">
    <location>
        <begin position="97"/>
        <end position="106"/>
    </location>
</feature>
<name>A0ABT8EJL6_9BURK</name>
<dbReference type="Proteomes" id="UP001168613">
    <property type="component" value="Unassembled WGS sequence"/>
</dbReference>
<comment type="caution">
    <text evidence="2">The sequence shown here is derived from an EMBL/GenBank/DDBJ whole genome shotgun (WGS) entry which is preliminary data.</text>
</comment>
<accession>A0ABT8EJL6</accession>